<dbReference type="AlphaFoldDB" id="A0AAU8K1M8"/>
<dbReference type="PANTHER" id="PTHR30346">
    <property type="entry name" value="TRANSCRIPTIONAL DUAL REGULATOR HCAR-RELATED"/>
    <property type="match status" value="1"/>
</dbReference>
<dbReference type="FunFam" id="1.10.10.10:FF:000001">
    <property type="entry name" value="LysR family transcriptional regulator"/>
    <property type="match status" value="1"/>
</dbReference>
<dbReference type="CDD" id="cd08414">
    <property type="entry name" value="PBP2_LTTR_aromatics_like"/>
    <property type="match status" value="1"/>
</dbReference>
<dbReference type="InterPro" id="IPR000847">
    <property type="entry name" value="LysR_HTH_N"/>
</dbReference>
<comment type="similarity">
    <text evidence="1">Belongs to the LysR transcriptional regulatory family.</text>
</comment>
<dbReference type="PRINTS" id="PR00039">
    <property type="entry name" value="HTHLYSR"/>
</dbReference>
<dbReference type="PANTHER" id="PTHR30346:SF0">
    <property type="entry name" value="HCA OPERON TRANSCRIPTIONAL ACTIVATOR HCAR"/>
    <property type="match status" value="1"/>
</dbReference>
<dbReference type="GO" id="GO:0032993">
    <property type="term" value="C:protein-DNA complex"/>
    <property type="evidence" value="ECO:0007669"/>
    <property type="project" value="TreeGrafter"/>
</dbReference>
<gene>
    <name evidence="6" type="ORF">ABWK59_28650</name>
</gene>
<organism evidence="6">
    <name type="scientific">Kitasatospora camelliae</name>
    <dbReference type="NCBI Taxonomy" id="3156397"/>
    <lineage>
        <taxon>Bacteria</taxon>
        <taxon>Bacillati</taxon>
        <taxon>Actinomycetota</taxon>
        <taxon>Actinomycetes</taxon>
        <taxon>Kitasatosporales</taxon>
        <taxon>Streptomycetaceae</taxon>
        <taxon>Kitasatospora</taxon>
    </lineage>
</organism>
<dbReference type="EMBL" id="CP159872">
    <property type="protein sequence ID" value="XCM82593.1"/>
    <property type="molecule type" value="Genomic_DNA"/>
</dbReference>
<dbReference type="Pfam" id="PF00126">
    <property type="entry name" value="HTH_1"/>
    <property type="match status" value="1"/>
</dbReference>
<dbReference type="Gene3D" id="1.10.10.10">
    <property type="entry name" value="Winged helix-like DNA-binding domain superfamily/Winged helix DNA-binding domain"/>
    <property type="match status" value="1"/>
</dbReference>
<dbReference type="KEGG" id="kcm:ABWK59_28650"/>
<evidence type="ECO:0000256" key="1">
    <source>
        <dbReference type="ARBA" id="ARBA00009437"/>
    </source>
</evidence>
<accession>A0AAU8K1M8</accession>
<dbReference type="InterPro" id="IPR005119">
    <property type="entry name" value="LysR_subst-bd"/>
</dbReference>
<evidence type="ECO:0000313" key="6">
    <source>
        <dbReference type="EMBL" id="XCM82593.1"/>
    </source>
</evidence>
<keyword evidence="2" id="KW-0805">Transcription regulation</keyword>
<name>A0AAU8K1M8_9ACTN</name>
<dbReference type="SUPFAM" id="SSF53850">
    <property type="entry name" value="Periplasmic binding protein-like II"/>
    <property type="match status" value="1"/>
</dbReference>
<dbReference type="Gene3D" id="3.40.190.10">
    <property type="entry name" value="Periplasmic binding protein-like II"/>
    <property type="match status" value="2"/>
</dbReference>
<dbReference type="Pfam" id="PF03466">
    <property type="entry name" value="LysR_substrate"/>
    <property type="match status" value="1"/>
</dbReference>
<dbReference type="InterPro" id="IPR036390">
    <property type="entry name" value="WH_DNA-bd_sf"/>
</dbReference>
<keyword evidence="4" id="KW-0804">Transcription</keyword>
<sequence>MDIDTRLLRYFAAVHEEGQLTGAAARLSVRQPTLTRQIRQLEAQLGVELFHRSRAGMTPTAAGAALAERVGPLLADWTQAVRAAQEAADPAVGTLRVGFEGSIINLIGRSTIEDFGRRMPGWRVRLRQNNWFDPTSGLGTGEIDLTLWHAPSNITDRYACADLGSEERWAVLPADHRLADREELDLAELLDEEFVAGPREAAFWRDFWLAAEERRGHPVRIGAVAHNADEWLTAVACGQGIGFAPRSMSQLAPRPDVVHRPVRGLSPCRVGLYWPLGRPATPAMAAFVRSCRATVRVDGTAGGTAGGTIEIGTIEGGTTARVGQTELNGAG</sequence>
<feature type="domain" description="HTH lysR-type" evidence="5">
    <location>
        <begin position="3"/>
        <end position="60"/>
    </location>
</feature>
<evidence type="ECO:0000256" key="4">
    <source>
        <dbReference type="ARBA" id="ARBA00023163"/>
    </source>
</evidence>
<dbReference type="SUPFAM" id="SSF46785">
    <property type="entry name" value="Winged helix' DNA-binding domain"/>
    <property type="match status" value="1"/>
</dbReference>
<evidence type="ECO:0000256" key="2">
    <source>
        <dbReference type="ARBA" id="ARBA00023015"/>
    </source>
</evidence>
<protein>
    <submittedName>
        <fullName evidence="6">LysR family transcriptional regulator</fullName>
    </submittedName>
</protein>
<dbReference type="RefSeq" id="WP_354643524.1">
    <property type="nucleotide sequence ID" value="NZ_CP159872.1"/>
</dbReference>
<evidence type="ECO:0000259" key="5">
    <source>
        <dbReference type="PROSITE" id="PS50931"/>
    </source>
</evidence>
<evidence type="ECO:0000256" key="3">
    <source>
        <dbReference type="ARBA" id="ARBA00023125"/>
    </source>
</evidence>
<reference evidence="6" key="1">
    <citation type="submission" date="2024-06" db="EMBL/GenBank/DDBJ databases">
        <title>The genome sequences of Kitasatospora sp. strain HUAS MG31.</title>
        <authorList>
            <person name="Mo P."/>
        </authorList>
    </citation>
    <scope>NUCLEOTIDE SEQUENCE</scope>
    <source>
        <strain evidence="6">HUAS MG31</strain>
    </source>
</reference>
<keyword evidence="3" id="KW-0238">DNA-binding</keyword>
<dbReference type="InterPro" id="IPR036388">
    <property type="entry name" value="WH-like_DNA-bd_sf"/>
</dbReference>
<dbReference type="GO" id="GO:0003677">
    <property type="term" value="F:DNA binding"/>
    <property type="evidence" value="ECO:0007669"/>
    <property type="project" value="UniProtKB-KW"/>
</dbReference>
<dbReference type="PROSITE" id="PS50931">
    <property type="entry name" value="HTH_LYSR"/>
    <property type="match status" value="1"/>
</dbReference>
<proteinExistence type="inferred from homology"/>
<dbReference type="GO" id="GO:0003700">
    <property type="term" value="F:DNA-binding transcription factor activity"/>
    <property type="evidence" value="ECO:0007669"/>
    <property type="project" value="InterPro"/>
</dbReference>